<accession>A0ABN8IN14</accession>
<keyword evidence="2" id="KW-1185">Reference proteome</keyword>
<gene>
    <name evidence="1" type="ORF">IPOD504_LOCUS11904</name>
</gene>
<dbReference type="EMBL" id="OW152841">
    <property type="protein sequence ID" value="CAH2062353.1"/>
    <property type="molecule type" value="Genomic_DNA"/>
</dbReference>
<feature type="non-terminal residue" evidence="1">
    <location>
        <position position="89"/>
    </location>
</feature>
<proteinExistence type="predicted"/>
<organism evidence="1 2">
    <name type="scientific">Iphiclides podalirius</name>
    <name type="common">scarce swallowtail</name>
    <dbReference type="NCBI Taxonomy" id="110791"/>
    <lineage>
        <taxon>Eukaryota</taxon>
        <taxon>Metazoa</taxon>
        <taxon>Ecdysozoa</taxon>
        <taxon>Arthropoda</taxon>
        <taxon>Hexapoda</taxon>
        <taxon>Insecta</taxon>
        <taxon>Pterygota</taxon>
        <taxon>Neoptera</taxon>
        <taxon>Endopterygota</taxon>
        <taxon>Lepidoptera</taxon>
        <taxon>Glossata</taxon>
        <taxon>Ditrysia</taxon>
        <taxon>Papilionoidea</taxon>
        <taxon>Papilionidae</taxon>
        <taxon>Papilioninae</taxon>
        <taxon>Iphiclides</taxon>
    </lineage>
</organism>
<evidence type="ECO:0000313" key="2">
    <source>
        <dbReference type="Proteomes" id="UP000837857"/>
    </source>
</evidence>
<sequence>MAPNRVFSRRGHLQSRTGVGEARGLLAADKAPCFALNETIASDFALCGPSRQHRVVPAERTNIRFTAILFTAMGACREDQLARNQKLNA</sequence>
<evidence type="ECO:0000313" key="1">
    <source>
        <dbReference type="EMBL" id="CAH2062353.1"/>
    </source>
</evidence>
<protein>
    <submittedName>
        <fullName evidence="1">Uncharacterized protein</fullName>
    </submittedName>
</protein>
<dbReference type="Proteomes" id="UP000837857">
    <property type="component" value="Chromosome 29"/>
</dbReference>
<reference evidence="1" key="1">
    <citation type="submission" date="2022-03" db="EMBL/GenBank/DDBJ databases">
        <authorList>
            <person name="Martin H S."/>
        </authorList>
    </citation>
    <scope>NUCLEOTIDE SEQUENCE</scope>
</reference>
<name>A0ABN8IN14_9NEOP</name>